<organism evidence="2 3">
    <name type="scientific">Streptomyces albipurpureus</name>
    <dbReference type="NCBI Taxonomy" id="2897419"/>
    <lineage>
        <taxon>Bacteria</taxon>
        <taxon>Bacillati</taxon>
        <taxon>Actinomycetota</taxon>
        <taxon>Actinomycetes</taxon>
        <taxon>Kitasatosporales</taxon>
        <taxon>Streptomycetaceae</taxon>
        <taxon>Streptomyces</taxon>
    </lineage>
</organism>
<keyword evidence="1" id="KW-1133">Transmembrane helix</keyword>
<dbReference type="Proteomes" id="UP001431429">
    <property type="component" value="Unassembled WGS sequence"/>
</dbReference>
<evidence type="ECO:0000313" key="3">
    <source>
        <dbReference type="Proteomes" id="UP001431429"/>
    </source>
</evidence>
<dbReference type="RefSeq" id="WP_250919025.1">
    <property type="nucleotide sequence ID" value="NZ_JAMQAW010000008.1"/>
</dbReference>
<comment type="caution">
    <text evidence="2">The sequence shown here is derived from an EMBL/GenBank/DDBJ whole genome shotgun (WGS) entry which is preliminary data.</text>
</comment>
<accession>A0ABT0UMQ7</accession>
<sequence length="61" mass="6418">MTNPQPPFLTARTVLILLTSVFFGTVFGTITFWSTGTVPSAVLAGLTATGVSVPVLRTLIH</sequence>
<feature type="transmembrane region" description="Helical" evidence="1">
    <location>
        <begin position="12"/>
        <end position="34"/>
    </location>
</feature>
<dbReference type="EMBL" id="JAMQAW010000008">
    <property type="protein sequence ID" value="MCM2388688.1"/>
    <property type="molecule type" value="Genomic_DNA"/>
</dbReference>
<reference evidence="2" key="1">
    <citation type="submission" date="2022-06" db="EMBL/GenBank/DDBJ databases">
        <title>Genome public.</title>
        <authorList>
            <person name="Sun Q."/>
        </authorList>
    </citation>
    <scope>NUCLEOTIDE SEQUENCE</scope>
    <source>
        <strain evidence="2">CWNU-1</strain>
    </source>
</reference>
<keyword evidence="3" id="KW-1185">Reference proteome</keyword>
<gene>
    <name evidence="2" type="ORF">NBG84_10335</name>
</gene>
<evidence type="ECO:0000256" key="1">
    <source>
        <dbReference type="SAM" id="Phobius"/>
    </source>
</evidence>
<protein>
    <submittedName>
        <fullName evidence="2">Uncharacterized protein</fullName>
    </submittedName>
</protein>
<keyword evidence="1" id="KW-0472">Membrane</keyword>
<keyword evidence="1" id="KW-0812">Transmembrane</keyword>
<evidence type="ECO:0000313" key="2">
    <source>
        <dbReference type="EMBL" id="MCM2388688.1"/>
    </source>
</evidence>
<proteinExistence type="predicted"/>
<name>A0ABT0UMQ7_9ACTN</name>